<dbReference type="AlphaFoldDB" id="A0A9Q3DWN2"/>
<sequence>MFNSPLSGRISWIFKTKDGSPCKRRKRETGVFFWQGNISNSPHGILTGKRDSCPIGRSKHSSVRRRHHYLVRESRTLVTGTYLADAAVPRSPKISVSSLKSLLVFGLEI</sequence>
<comment type="caution">
    <text evidence="1">The sequence shown here is derived from an EMBL/GenBank/DDBJ whole genome shotgun (WGS) entry which is preliminary data.</text>
</comment>
<evidence type="ECO:0000313" key="2">
    <source>
        <dbReference type="Proteomes" id="UP000765509"/>
    </source>
</evidence>
<name>A0A9Q3DWN2_9BASI</name>
<evidence type="ECO:0000313" key="1">
    <source>
        <dbReference type="EMBL" id="MBW0508415.1"/>
    </source>
</evidence>
<organism evidence="1 2">
    <name type="scientific">Austropuccinia psidii MF-1</name>
    <dbReference type="NCBI Taxonomy" id="1389203"/>
    <lineage>
        <taxon>Eukaryota</taxon>
        <taxon>Fungi</taxon>
        <taxon>Dikarya</taxon>
        <taxon>Basidiomycota</taxon>
        <taxon>Pucciniomycotina</taxon>
        <taxon>Pucciniomycetes</taxon>
        <taxon>Pucciniales</taxon>
        <taxon>Sphaerophragmiaceae</taxon>
        <taxon>Austropuccinia</taxon>
    </lineage>
</organism>
<reference evidence="1" key="1">
    <citation type="submission" date="2021-03" db="EMBL/GenBank/DDBJ databases">
        <title>Draft genome sequence of rust myrtle Austropuccinia psidii MF-1, a brazilian biotype.</title>
        <authorList>
            <person name="Quecine M.C."/>
            <person name="Pachon D.M.R."/>
            <person name="Bonatelli M.L."/>
            <person name="Correr F.H."/>
            <person name="Franceschini L.M."/>
            <person name="Leite T.F."/>
            <person name="Margarido G.R.A."/>
            <person name="Almeida C.A."/>
            <person name="Ferrarezi J.A."/>
            <person name="Labate C.A."/>
        </authorList>
    </citation>
    <scope>NUCLEOTIDE SEQUENCE</scope>
    <source>
        <strain evidence="1">MF-1</strain>
    </source>
</reference>
<keyword evidence="2" id="KW-1185">Reference proteome</keyword>
<proteinExistence type="predicted"/>
<gene>
    <name evidence="1" type="ORF">O181_048130</name>
</gene>
<dbReference type="EMBL" id="AVOT02020312">
    <property type="protein sequence ID" value="MBW0508415.1"/>
    <property type="molecule type" value="Genomic_DNA"/>
</dbReference>
<dbReference type="Proteomes" id="UP000765509">
    <property type="component" value="Unassembled WGS sequence"/>
</dbReference>
<protein>
    <submittedName>
        <fullName evidence="1">Uncharacterized protein</fullName>
    </submittedName>
</protein>
<accession>A0A9Q3DWN2</accession>